<dbReference type="OrthoDB" id="5770459at2"/>
<dbReference type="EMBL" id="CP003879">
    <property type="protein sequence ID" value="AFU69211.1"/>
    <property type="molecule type" value="Genomic_DNA"/>
</dbReference>
<dbReference type="eggNOG" id="COG5642">
    <property type="taxonomic scope" value="Bacteria"/>
</dbReference>
<dbReference type="KEGG" id="ptq:P700755_002445"/>
<proteinExistence type="predicted"/>
<evidence type="ECO:0000259" key="1">
    <source>
        <dbReference type="Pfam" id="PF09722"/>
    </source>
</evidence>
<dbReference type="Proteomes" id="UP000008514">
    <property type="component" value="Chromosome"/>
</dbReference>
<reference evidence="2" key="1">
    <citation type="submission" date="2006-03" db="EMBL/GenBank/DDBJ databases">
        <authorList>
            <person name="Bowman J."/>
            <person name="Ferriera S."/>
            <person name="Johnson J."/>
            <person name="Kravitz S."/>
            <person name="Halpern A."/>
            <person name="Remington K."/>
            <person name="Beeson K."/>
            <person name="Tran B."/>
            <person name="Rogers Y.-H."/>
            <person name="Friedman R."/>
            <person name="Venter J.C."/>
        </authorList>
    </citation>
    <scope>NUCLEOTIDE SEQUENCE [LARGE SCALE GENOMIC DNA]</scope>
    <source>
        <strain evidence="2">ATCC 700755</strain>
    </source>
</reference>
<dbReference type="HOGENOM" id="CLU_1568522_0_0_10"/>
<sequence>MSDALKTKPFNTKVSIDKAKLSKKNLRKWFLVADGETFTWSNRLERVQVIRKGIPYGSIGSISKKINSPVKTVLNIVGVPQTTYNKKKGNHSLLDSRDSELILRISEVIDYGIDTFNNEDEKFQRWLLKPNLSLGGSPPIKFFDTISGINEVKFCLTRIEYGNFA</sequence>
<accession>K4IJD0</accession>
<dbReference type="NCBIfam" id="TIGR02293">
    <property type="entry name" value="TAS_TIGR02293"/>
    <property type="match status" value="1"/>
</dbReference>
<feature type="domain" description="Antitoxin Xre/MbcA/ParS-like toxin-binding" evidence="1">
    <location>
        <begin position="116"/>
        <end position="162"/>
    </location>
</feature>
<reference evidence="2" key="2">
    <citation type="submission" date="2012-09" db="EMBL/GenBank/DDBJ databases">
        <title>The complete sequence of Psychroflexus torquis an extreme psychrophile from sea-ice that is stimulated by light.</title>
        <authorList>
            <person name="Feng S."/>
            <person name="Powell S.M."/>
            <person name="Bowman J.P."/>
        </authorList>
    </citation>
    <scope>NUCLEOTIDE SEQUENCE [LARGE SCALE GENOMIC DNA]</scope>
    <source>
        <strain evidence="2">ATCC 700755</strain>
    </source>
</reference>
<protein>
    <submittedName>
        <fullName evidence="2">Antitoxin component of toxin-antitoxin system, putative</fullName>
    </submittedName>
</protein>
<gene>
    <name evidence="2" type="ordered locus">P700755_002445</name>
</gene>
<dbReference type="InterPro" id="IPR011979">
    <property type="entry name" value="Antitox_Xre"/>
</dbReference>
<keyword evidence="3" id="KW-1185">Reference proteome</keyword>
<evidence type="ECO:0000313" key="2">
    <source>
        <dbReference type="EMBL" id="AFU69211.1"/>
    </source>
</evidence>
<evidence type="ECO:0000313" key="3">
    <source>
        <dbReference type="Proteomes" id="UP000008514"/>
    </source>
</evidence>
<dbReference type="Pfam" id="PF09722">
    <property type="entry name" value="Xre_MbcA_ParS_C"/>
    <property type="match status" value="1"/>
</dbReference>
<dbReference type="STRING" id="313595.P700755_002445"/>
<dbReference type="AlphaFoldDB" id="K4IJD0"/>
<organism evidence="2 3">
    <name type="scientific">Psychroflexus torquis (strain ATCC 700755 / CIP 106069 / ACAM 623)</name>
    <dbReference type="NCBI Taxonomy" id="313595"/>
    <lineage>
        <taxon>Bacteria</taxon>
        <taxon>Pseudomonadati</taxon>
        <taxon>Bacteroidota</taxon>
        <taxon>Flavobacteriia</taxon>
        <taxon>Flavobacteriales</taxon>
        <taxon>Flavobacteriaceae</taxon>
        <taxon>Psychroflexus</taxon>
    </lineage>
</organism>
<dbReference type="InterPro" id="IPR024467">
    <property type="entry name" value="Xre/MbcA/ParS-like_toxin-bd"/>
</dbReference>
<dbReference type="RefSeq" id="WP_015024782.1">
    <property type="nucleotide sequence ID" value="NC_018721.1"/>
</dbReference>
<name>K4IJD0_PSYTT</name>